<accession>L0A8A9</accession>
<gene>
    <name evidence="1" type="ordered locus">Calag_0309</name>
</gene>
<dbReference type="Pfam" id="PF02597">
    <property type="entry name" value="ThiS"/>
    <property type="match status" value="1"/>
</dbReference>
<dbReference type="EMBL" id="CP003378">
    <property type="protein sequence ID" value="AFZ70088.1"/>
    <property type="molecule type" value="Genomic_DNA"/>
</dbReference>
<dbReference type="HOGENOM" id="CLU_2055947_0_0_2"/>
<dbReference type="InParanoid" id="L0A8A9"/>
<proteinExistence type="predicted"/>
<dbReference type="KEGG" id="clg:Calag_0309"/>
<dbReference type="eggNOG" id="arCOG00536">
    <property type="taxonomic scope" value="Archaea"/>
</dbReference>
<dbReference type="InterPro" id="IPR012675">
    <property type="entry name" value="Beta-grasp_dom_sf"/>
</dbReference>
<evidence type="ECO:0000313" key="2">
    <source>
        <dbReference type="Proteomes" id="UP000010469"/>
    </source>
</evidence>
<keyword evidence="2" id="KW-1185">Reference proteome</keyword>
<sequence length="119" mass="13827">MNSKNYPNLDRSLYQYNFKNFQGLLFYGDKMKINILFGGIYSQMAKFDKATIEIDTNYIDMEKLIYIIKENFKIDIKNDIEKGQALILVNGRNIKYIDKIKLNEGDFISLLPPVKGGKS</sequence>
<dbReference type="InterPro" id="IPR016155">
    <property type="entry name" value="Mopterin_synth/thiamin_S_b"/>
</dbReference>
<organism evidence="1 2">
    <name type="scientific">Caldisphaera lagunensis (strain DSM 15908 / JCM 11604 / ANMR 0165 / IC-154)</name>
    <dbReference type="NCBI Taxonomy" id="1056495"/>
    <lineage>
        <taxon>Archaea</taxon>
        <taxon>Thermoproteota</taxon>
        <taxon>Thermoprotei</taxon>
        <taxon>Acidilobales</taxon>
        <taxon>Caldisphaeraceae</taxon>
        <taxon>Caldisphaera</taxon>
    </lineage>
</organism>
<dbReference type="CDD" id="cd17040">
    <property type="entry name" value="Ubl_MoaD_like"/>
    <property type="match status" value="1"/>
</dbReference>
<protein>
    <submittedName>
        <fullName evidence="1">Molybdopterin converting factor, small subunit</fullName>
    </submittedName>
</protein>
<dbReference type="AlphaFoldDB" id="L0A8A9"/>
<reference evidence="1" key="1">
    <citation type="submission" date="2012-03" db="EMBL/GenBank/DDBJ databases">
        <title>Complete genome of Caldisphaera lagunensis DSM 15908.</title>
        <authorList>
            <consortium name="US DOE Joint Genome Institute (JGI-PGF)"/>
            <person name="Lucas S."/>
            <person name="Copeland A."/>
            <person name="Lapidus A."/>
            <person name="Glavina del Rio T."/>
            <person name="Dalin E."/>
            <person name="Tice H."/>
            <person name="Bruce D."/>
            <person name="Goodwin L."/>
            <person name="Pitluck S."/>
            <person name="Peters L."/>
            <person name="Mikhailova N."/>
            <person name="Teshima H."/>
            <person name="Kyrpides N."/>
            <person name="Mavromatis K."/>
            <person name="Ivanova N."/>
            <person name="Brettin T."/>
            <person name="Detter J.C."/>
            <person name="Han C."/>
            <person name="Larimer F."/>
            <person name="Land M."/>
            <person name="Hauser L."/>
            <person name="Markowitz V."/>
            <person name="Cheng J.-F."/>
            <person name="Hugenholtz P."/>
            <person name="Woyke T."/>
            <person name="Wu D."/>
            <person name="Spring S."/>
            <person name="Schroeder M."/>
            <person name="Brambilla E."/>
            <person name="Klenk H.-P."/>
            <person name="Eisen J.A."/>
        </authorList>
    </citation>
    <scope>NUCLEOTIDE SEQUENCE</scope>
    <source>
        <strain evidence="1">DSM 15908</strain>
    </source>
</reference>
<dbReference type="Proteomes" id="UP000010469">
    <property type="component" value="Chromosome"/>
</dbReference>
<dbReference type="SUPFAM" id="SSF54285">
    <property type="entry name" value="MoaD/ThiS"/>
    <property type="match status" value="1"/>
</dbReference>
<dbReference type="Gene3D" id="3.10.20.30">
    <property type="match status" value="1"/>
</dbReference>
<evidence type="ECO:0000313" key="1">
    <source>
        <dbReference type="EMBL" id="AFZ70088.1"/>
    </source>
</evidence>
<dbReference type="STRING" id="1056495.Calag_0309"/>
<dbReference type="InterPro" id="IPR003749">
    <property type="entry name" value="ThiS/MoaD-like"/>
</dbReference>
<name>L0A8A9_CALLD</name>